<organism evidence="1 2">
    <name type="scientific">Gluconacetobacter liquefaciens</name>
    <name type="common">Acetobacter liquefaciens</name>
    <dbReference type="NCBI Taxonomy" id="89584"/>
    <lineage>
        <taxon>Bacteria</taxon>
        <taxon>Pseudomonadati</taxon>
        <taxon>Pseudomonadota</taxon>
        <taxon>Alphaproteobacteria</taxon>
        <taxon>Acetobacterales</taxon>
        <taxon>Acetobacteraceae</taxon>
        <taxon>Gluconacetobacter</taxon>
    </lineage>
</organism>
<reference evidence="1 2" key="1">
    <citation type="submission" date="2018-07" db="EMBL/GenBank/DDBJ databases">
        <title>Genomic Encyclopedia of Type Strains, Phase IV (KMG-IV): sequencing the most valuable type-strain genomes for metagenomic binning, comparative biology and taxonomic classification.</title>
        <authorList>
            <person name="Goeker M."/>
        </authorList>
    </citation>
    <scope>NUCLEOTIDE SEQUENCE [LARGE SCALE GENOMIC DNA]</scope>
    <source>
        <strain evidence="1 2">DSM 5603</strain>
    </source>
</reference>
<dbReference type="AlphaFoldDB" id="A0A370GCQ7"/>
<dbReference type="EMBL" id="QQAW01000002">
    <property type="protein sequence ID" value="RDI39763.1"/>
    <property type="molecule type" value="Genomic_DNA"/>
</dbReference>
<keyword evidence="2" id="KW-1185">Reference proteome</keyword>
<sequence length="31" mass="3316">MGPDEIVVGIAVRDFGVKKTIRQASEMLLAA</sequence>
<evidence type="ECO:0000313" key="2">
    <source>
        <dbReference type="Proteomes" id="UP000254958"/>
    </source>
</evidence>
<evidence type="ECO:0000313" key="1">
    <source>
        <dbReference type="EMBL" id="RDI39763.1"/>
    </source>
</evidence>
<protein>
    <submittedName>
        <fullName evidence="1">Uncharacterized protein</fullName>
    </submittedName>
</protein>
<accession>A0A370GCQ7</accession>
<dbReference type="Proteomes" id="UP000254958">
    <property type="component" value="Unassembled WGS sequence"/>
</dbReference>
<gene>
    <name evidence="1" type="ORF">C7453_102559</name>
</gene>
<comment type="caution">
    <text evidence="1">The sequence shown here is derived from an EMBL/GenBank/DDBJ whole genome shotgun (WGS) entry which is preliminary data.</text>
</comment>
<proteinExistence type="predicted"/>
<name>A0A370GCQ7_GLULI</name>